<keyword evidence="3" id="KW-1185">Reference proteome</keyword>
<dbReference type="OrthoDB" id="11657at10239"/>
<evidence type="ECO:0000313" key="3">
    <source>
        <dbReference type="Proteomes" id="UP000203990"/>
    </source>
</evidence>
<feature type="compositionally biased region" description="Polar residues" evidence="1">
    <location>
        <begin position="144"/>
        <end position="162"/>
    </location>
</feature>
<dbReference type="GeneID" id="26522989"/>
<gene>
    <name evidence="2" type="ORF">KB57_033</name>
</gene>
<sequence>MKRTKHINKNAFRKVGRYALPFAVAITVAGCEQADIDMKMYKNVDECIADTHKPDQCRAARQEAEKVANETAPRYATYSDCYAEFGDQCRHNPSSSDGGSSWMPLMMGYMMGNSMNSGYHSAPLYQNRSGQYMDNKFRNYNTRPGQTFKVTSSAAKPTVQSPRTTVSRSTTSSRGGFGSSVSSRSSFGG</sequence>
<dbReference type="RefSeq" id="YP_009187646.1">
    <property type="nucleotide sequence ID" value="NC_028659.1"/>
</dbReference>
<reference evidence="2 3" key="1">
    <citation type="submission" date="2015-10" db="EMBL/GenBank/DDBJ databases">
        <title>Complete genome sequence of Klebsiella pneumoniae bacteriophage vB_KpnM_KB57.</title>
        <authorList>
            <person name="Volozhantsev N.V."/>
            <person name="Popova A.V."/>
            <person name="Krasilnikova V.M."/>
            <person name="Bogun A.G."/>
        </authorList>
    </citation>
    <scope>NUCLEOTIDE SEQUENCE [LARGE SCALE GENOMIC DNA]</scope>
</reference>
<evidence type="ECO:0000256" key="1">
    <source>
        <dbReference type="SAM" id="MobiDB-lite"/>
    </source>
</evidence>
<dbReference type="EMBL" id="KT934943">
    <property type="protein sequence ID" value="ALM02426.1"/>
    <property type="molecule type" value="Genomic_DNA"/>
</dbReference>
<feature type="region of interest" description="Disordered" evidence="1">
    <location>
        <begin position="144"/>
        <end position="189"/>
    </location>
</feature>
<dbReference type="PROSITE" id="PS51257">
    <property type="entry name" value="PROKAR_LIPOPROTEIN"/>
    <property type="match status" value="1"/>
</dbReference>
<keyword evidence="2" id="KW-0449">Lipoprotein</keyword>
<proteinExistence type="predicted"/>
<feature type="compositionally biased region" description="Low complexity" evidence="1">
    <location>
        <begin position="163"/>
        <end position="189"/>
    </location>
</feature>
<organism evidence="2 3">
    <name type="scientific">Klebsiella phage vB_KpnM_KB57</name>
    <dbReference type="NCBI Taxonomy" id="1719140"/>
    <lineage>
        <taxon>Viruses</taxon>
        <taxon>Duplodnaviria</taxon>
        <taxon>Heunggongvirae</taxon>
        <taxon>Uroviricota</taxon>
        <taxon>Caudoviricetes</taxon>
        <taxon>Vequintavirinae</taxon>
        <taxon>Mydovirus</taxon>
        <taxon>Mydovirus KB57</taxon>
    </lineage>
</organism>
<dbReference type="Pfam" id="PF06693">
    <property type="entry name" value="DUF1190"/>
    <property type="match status" value="1"/>
</dbReference>
<dbReference type="InterPro" id="IPR009576">
    <property type="entry name" value="Biofilm_formation_YgiB"/>
</dbReference>
<dbReference type="Proteomes" id="UP000203990">
    <property type="component" value="Segment"/>
</dbReference>
<name>A0A0S1S3A5_9CAUD</name>
<protein>
    <submittedName>
        <fullName evidence="2">Putative lipoprotein</fullName>
    </submittedName>
</protein>
<dbReference type="KEGG" id="vg:26522989"/>
<accession>A0A0S1S3A5</accession>
<evidence type="ECO:0000313" key="2">
    <source>
        <dbReference type="EMBL" id="ALM02426.1"/>
    </source>
</evidence>